<dbReference type="InterPro" id="IPR000060">
    <property type="entry name" value="BCCT_transptr"/>
</dbReference>
<evidence type="ECO:0000256" key="6">
    <source>
        <dbReference type="ARBA" id="ARBA00022989"/>
    </source>
</evidence>
<accession>A0A9Q2HF85</accession>
<evidence type="ECO:0000256" key="7">
    <source>
        <dbReference type="ARBA" id="ARBA00023136"/>
    </source>
</evidence>
<feature type="transmembrane region" description="Helical" evidence="9">
    <location>
        <begin position="439"/>
        <end position="457"/>
    </location>
</feature>
<feature type="transmembrane region" description="Helical" evidence="9">
    <location>
        <begin position="258"/>
        <end position="281"/>
    </location>
</feature>
<feature type="transmembrane region" description="Helical" evidence="9">
    <location>
        <begin position="315"/>
        <end position="332"/>
    </location>
</feature>
<evidence type="ECO:0000256" key="2">
    <source>
        <dbReference type="ARBA" id="ARBA00005658"/>
    </source>
</evidence>
<evidence type="ECO:0000256" key="5">
    <source>
        <dbReference type="ARBA" id="ARBA00022692"/>
    </source>
</evidence>
<dbReference type="GO" id="GO:0022857">
    <property type="term" value="F:transmembrane transporter activity"/>
    <property type="evidence" value="ECO:0007669"/>
    <property type="project" value="InterPro"/>
</dbReference>
<evidence type="ECO:0000313" key="10">
    <source>
        <dbReference type="EMBL" id="MBB5175993.1"/>
    </source>
</evidence>
<dbReference type="Proteomes" id="UP000579136">
    <property type="component" value="Unassembled WGS sequence"/>
</dbReference>
<dbReference type="Pfam" id="PF02028">
    <property type="entry name" value="BCCT"/>
    <property type="match status" value="1"/>
</dbReference>
<feature type="transmembrane region" description="Helical" evidence="9">
    <location>
        <begin position="224"/>
        <end position="246"/>
    </location>
</feature>
<reference evidence="10 11" key="1">
    <citation type="submission" date="2020-08" db="EMBL/GenBank/DDBJ databases">
        <title>Genomic Encyclopedia of Type Strains, Phase IV (KMG-IV): sequencing the most valuable type-strain genomes for metagenomic binning, comparative biology and taxonomic classification.</title>
        <authorList>
            <person name="Goeker M."/>
        </authorList>
    </citation>
    <scope>NUCLEOTIDE SEQUENCE [LARGE SCALE GENOMIC DNA]</scope>
    <source>
        <strain evidence="10 11">DSM 19163</strain>
    </source>
</reference>
<organism evidence="10 11">
    <name type="scientific">Nosocomiicoccus ampullae</name>
    <dbReference type="NCBI Taxonomy" id="489910"/>
    <lineage>
        <taxon>Bacteria</taxon>
        <taxon>Bacillati</taxon>
        <taxon>Bacillota</taxon>
        <taxon>Bacilli</taxon>
        <taxon>Bacillales</taxon>
        <taxon>Staphylococcaceae</taxon>
        <taxon>Nosocomiicoccus</taxon>
    </lineage>
</organism>
<feature type="transmembrane region" description="Helical" evidence="9">
    <location>
        <begin position="179"/>
        <end position="204"/>
    </location>
</feature>
<comment type="caution">
    <text evidence="10">The sequence shown here is derived from an EMBL/GenBank/DDBJ whole genome shotgun (WGS) entry which is preliminary data.</text>
</comment>
<feature type="transmembrane region" description="Helical" evidence="9">
    <location>
        <begin position="344"/>
        <end position="362"/>
    </location>
</feature>
<evidence type="ECO:0000256" key="1">
    <source>
        <dbReference type="ARBA" id="ARBA00004651"/>
    </source>
</evidence>
<keyword evidence="7 9" id="KW-0472">Membrane</keyword>
<evidence type="ECO:0000256" key="8">
    <source>
        <dbReference type="SAM" id="MobiDB-lite"/>
    </source>
</evidence>
<keyword evidence="4" id="KW-1003">Cell membrane</keyword>
<comment type="subcellular location">
    <subcellularLocation>
        <location evidence="1">Cell membrane</location>
        <topology evidence="1">Multi-pass membrane protein</topology>
    </subcellularLocation>
</comment>
<feature type="region of interest" description="Disordered" evidence="8">
    <location>
        <begin position="515"/>
        <end position="536"/>
    </location>
</feature>
<evidence type="ECO:0000256" key="9">
    <source>
        <dbReference type="SAM" id="Phobius"/>
    </source>
</evidence>
<feature type="transmembrane region" description="Helical" evidence="9">
    <location>
        <begin position="88"/>
        <end position="108"/>
    </location>
</feature>
<keyword evidence="5 9" id="KW-0812">Transmembrane</keyword>
<feature type="transmembrane region" description="Helical" evidence="9">
    <location>
        <begin position="12"/>
        <end position="29"/>
    </location>
</feature>
<sequence length="536" mass="58643">MAKEKSKMTNVFKIGAAAVLLLVIIGAIFPEEFGDIAGSISSWISVHVGWYYMIITTAFVFFSVFLLLSPIGKLKLGKPDEKPEFNTFSWLAMLFSAGMGIGLVFWGASEPMSHMMSPAAGEGGADQALEAMRSTFMHWGFHAWGVYGVVALALAYAAFRKNENGLISKTLRPIFGDRVDGWLGTIIDVLAVFATVVGVAVSLGMGALQINGGLSYLLGIPNGFSVQLIIIIIVTILFLISAYTGLSKGIQYLSNTNMVLATLLFAIVLIVGPTLMIFTMMTTSTGAYLQEFLFQTLDSGFNNPQKSQWLQDWTIYYWGWWLSWSPFVGIFIARVSRGRTIREFVLAVLLVPTLISIMWFSVFGTTGMNIGLQFPGILDLAPEEQLFAIFDKLPLGTLLSIIALFLIAVFFITSADSATFVLGMQTSNGSLQPSTRLKIVWGISLSAIAVVLLLAGGEEALSAIQSAAIIAALPFSVVVILMVFAFFKDANNERKYLGLTIRPDEKHLDNYLHNTPEEHSEEVQNYIEETSEDKGI</sequence>
<feature type="transmembrane region" description="Helical" evidence="9">
    <location>
        <begin position="49"/>
        <end position="68"/>
    </location>
</feature>
<protein>
    <submittedName>
        <fullName evidence="10">Glycine betaine transporter</fullName>
    </submittedName>
</protein>
<comment type="similarity">
    <text evidence="2">Belongs to the BCCT transporter (TC 2.A.15) family.</text>
</comment>
<evidence type="ECO:0000256" key="4">
    <source>
        <dbReference type="ARBA" id="ARBA00022475"/>
    </source>
</evidence>
<keyword evidence="11" id="KW-1185">Reference proteome</keyword>
<dbReference type="PROSITE" id="PS01303">
    <property type="entry name" value="BCCT"/>
    <property type="match status" value="1"/>
</dbReference>
<evidence type="ECO:0000313" key="11">
    <source>
        <dbReference type="Proteomes" id="UP000579136"/>
    </source>
</evidence>
<feature type="transmembrane region" description="Helical" evidence="9">
    <location>
        <begin position="463"/>
        <end position="487"/>
    </location>
</feature>
<dbReference type="InterPro" id="IPR018093">
    <property type="entry name" value="BCCT_CS"/>
</dbReference>
<name>A0A9Q2HF85_9STAP</name>
<dbReference type="NCBIfam" id="TIGR00842">
    <property type="entry name" value="bcct"/>
    <property type="match status" value="1"/>
</dbReference>
<keyword evidence="3" id="KW-0813">Transport</keyword>
<evidence type="ECO:0000256" key="3">
    <source>
        <dbReference type="ARBA" id="ARBA00022448"/>
    </source>
</evidence>
<feature type="transmembrane region" description="Helical" evidence="9">
    <location>
        <begin position="395"/>
        <end position="418"/>
    </location>
</feature>
<dbReference type="PANTHER" id="PTHR30047:SF7">
    <property type="entry name" value="HIGH-AFFINITY CHOLINE TRANSPORT PROTEIN"/>
    <property type="match status" value="1"/>
</dbReference>
<proteinExistence type="inferred from homology"/>
<dbReference type="GO" id="GO:0005886">
    <property type="term" value="C:plasma membrane"/>
    <property type="evidence" value="ECO:0007669"/>
    <property type="project" value="UniProtKB-SubCell"/>
</dbReference>
<keyword evidence="6 9" id="KW-1133">Transmembrane helix</keyword>
<feature type="transmembrane region" description="Helical" evidence="9">
    <location>
        <begin position="139"/>
        <end position="159"/>
    </location>
</feature>
<dbReference type="AlphaFoldDB" id="A0A9Q2HF85"/>
<gene>
    <name evidence="10" type="ORF">HNQ45_000877</name>
</gene>
<dbReference type="PANTHER" id="PTHR30047">
    <property type="entry name" value="HIGH-AFFINITY CHOLINE TRANSPORT PROTEIN-RELATED"/>
    <property type="match status" value="1"/>
</dbReference>
<dbReference type="EMBL" id="JACHHF010000004">
    <property type="protein sequence ID" value="MBB5175993.1"/>
    <property type="molecule type" value="Genomic_DNA"/>
</dbReference>